<dbReference type="Pfam" id="PF12599">
    <property type="entry name" value="DUF3768"/>
    <property type="match status" value="1"/>
</dbReference>
<proteinExistence type="predicted"/>
<evidence type="ECO:0000313" key="1">
    <source>
        <dbReference type="EMBL" id="MBW6533230.1"/>
    </source>
</evidence>
<organism evidence="1 2">
    <name type="scientific">Sphingomonas citri</name>
    <dbReference type="NCBI Taxonomy" id="2862499"/>
    <lineage>
        <taxon>Bacteria</taxon>
        <taxon>Pseudomonadati</taxon>
        <taxon>Pseudomonadota</taxon>
        <taxon>Alphaproteobacteria</taxon>
        <taxon>Sphingomonadales</taxon>
        <taxon>Sphingomonadaceae</taxon>
        <taxon>Sphingomonas</taxon>
    </lineage>
</organism>
<comment type="caution">
    <text evidence="1">The sequence shown here is derived from an EMBL/GenBank/DDBJ whole genome shotgun (WGS) entry which is preliminary data.</text>
</comment>
<gene>
    <name evidence="1" type="ORF">KZ820_21010</name>
</gene>
<sequence length="262" mass="31123">MRFARHTRHHDAYNVTPRKIAAFERKKVAERNALPLFAAQTAARQISADEEMQRREENWTRRVIERRGQIAAEWREVRARFYALPPHIRDEVRSRWARWTGPLTASMQNHIRREVAKTLPAEPDDFASMSVAERIAETARLNDIARAREFYWTHWDYSPGLLLWLSPFFEPTPEQPEPHRHLTVSRGLWSRFYHAFADYADWGHNTDPSGEHREGIFTIDAQAFRFEISYHRYDSDEESRVPWNTDLTRRVVWVGLADERRA</sequence>
<accession>A0ABS7BUF1</accession>
<evidence type="ECO:0000313" key="2">
    <source>
        <dbReference type="Proteomes" id="UP000759103"/>
    </source>
</evidence>
<protein>
    <submittedName>
        <fullName evidence="1">DUF3768 domain-containing protein</fullName>
    </submittedName>
</protein>
<name>A0ABS7BUF1_9SPHN</name>
<dbReference type="InterPro" id="IPR022243">
    <property type="entry name" value="DUF3768"/>
</dbReference>
<reference evidence="1 2" key="1">
    <citation type="submission" date="2021-07" db="EMBL/GenBank/DDBJ databases">
        <title>Sphingomonas sp.</title>
        <authorList>
            <person name="Feng G."/>
            <person name="Li J."/>
            <person name="Pan M."/>
        </authorList>
    </citation>
    <scope>NUCLEOTIDE SEQUENCE [LARGE SCALE GENOMIC DNA]</scope>
    <source>
        <strain evidence="1 2">RRHST34</strain>
    </source>
</reference>
<dbReference type="Proteomes" id="UP000759103">
    <property type="component" value="Unassembled WGS sequence"/>
</dbReference>
<dbReference type="EMBL" id="JAHXZN010000016">
    <property type="protein sequence ID" value="MBW6533230.1"/>
    <property type="molecule type" value="Genomic_DNA"/>
</dbReference>
<keyword evidence="2" id="KW-1185">Reference proteome</keyword>
<dbReference type="RefSeq" id="WP_219750753.1">
    <property type="nucleotide sequence ID" value="NZ_JAHXZN010000016.1"/>
</dbReference>